<dbReference type="InterPro" id="IPR000219">
    <property type="entry name" value="DH_dom"/>
</dbReference>
<dbReference type="GO" id="GO:0005085">
    <property type="term" value="F:guanyl-nucleotide exchange factor activity"/>
    <property type="evidence" value="ECO:0007669"/>
    <property type="project" value="InterPro"/>
</dbReference>
<reference evidence="3" key="3">
    <citation type="submission" date="2015-06" db="UniProtKB">
        <authorList>
            <consortium name="EnsemblMetazoa"/>
        </authorList>
    </citation>
    <scope>IDENTIFICATION</scope>
</reference>
<dbReference type="PROSITE" id="PS50010">
    <property type="entry name" value="DH_2"/>
    <property type="match status" value="1"/>
</dbReference>
<dbReference type="PANTHER" id="PTHR45924:SF2">
    <property type="entry name" value="FI17866P1"/>
    <property type="match status" value="1"/>
</dbReference>
<evidence type="ECO:0000313" key="3">
    <source>
        <dbReference type="EnsemblMetazoa" id="HelroP63616"/>
    </source>
</evidence>
<dbReference type="OMA" id="SHEEDFK"/>
<dbReference type="OrthoDB" id="1594986at2759"/>
<dbReference type="InParanoid" id="T1FXI4"/>
<name>T1FXI4_HELRO</name>
<proteinExistence type="predicted"/>
<dbReference type="Proteomes" id="UP000015101">
    <property type="component" value="Unassembled WGS sequence"/>
</dbReference>
<dbReference type="KEGG" id="hro:HELRODRAFT_63616"/>
<dbReference type="InterPro" id="IPR035899">
    <property type="entry name" value="DBL_dom_sf"/>
</dbReference>
<reference evidence="4" key="1">
    <citation type="submission" date="2012-12" db="EMBL/GenBank/DDBJ databases">
        <authorList>
            <person name="Hellsten U."/>
            <person name="Grimwood J."/>
            <person name="Chapman J.A."/>
            <person name="Shapiro H."/>
            <person name="Aerts A."/>
            <person name="Otillar R.P."/>
            <person name="Terry A.Y."/>
            <person name="Boore J.L."/>
            <person name="Simakov O."/>
            <person name="Marletaz F."/>
            <person name="Cho S.-J."/>
            <person name="Edsinger-Gonzales E."/>
            <person name="Havlak P."/>
            <person name="Kuo D.-H."/>
            <person name="Larsson T."/>
            <person name="Lv J."/>
            <person name="Arendt D."/>
            <person name="Savage R."/>
            <person name="Osoegawa K."/>
            <person name="de Jong P."/>
            <person name="Lindberg D.R."/>
            <person name="Seaver E.C."/>
            <person name="Weisblat D.A."/>
            <person name="Putnam N.H."/>
            <person name="Grigoriev I.V."/>
            <person name="Rokhsar D.S."/>
        </authorList>
    </citation>
    <scope>NUCLEOTIDE SEQUENCE</scope>
</reference>
<gene>
    <name evidence="3" type="primary">20213532</name>
    <name evidence="2" type="ORF">HELRODRAFT_63616</name>
</gene>
<dbReference type="GeneID" id="20213532"/>
<dbReference type="EMBL" id="KB095811">
    <property type="protein sequence ID" value="ESO12681.1"/>
    <property type="molecule type" value="Genomic_DNA"/>
</dbReference>
<evidence type="ECO:0000313" key="4">
    <source>
        <dbReference type="Proteomes" id="UP000015101"/>
    </source>
</evidence>
<dbReference type="PANTHER" id="PTHR45924">
    <property type="entry name" value="FI17866P1"/>
    <property type="match status" value="1"/>
</dbReference>
<dbReference type="CTD" id="20213532"/>
<dbReference type="AlphaFoldDB" id="T1FXI4"/>
<dbReference type="RefSeq" id="XP_009009401.1">
    <property type="nucleotide sequence ID" value="XM_009011153.1"/>
</dbReference>
<dbReference type="CDD" id="cd00160">
    <property type="entry name" value="RhoGEF"/>
    <property type="match status" value="1"/>
</dbReference>
<dbReference type="eggNOG" id="KOG3518">
    <property type="taxonomic scope" value="Eukaryota"/>
</dbReference>
<feature type="domain" description="DH" evidence="1">
    <location>
        <begin position="21"/>
        <end position="197"/>
    </location>
</feature>
<evidence type="ECO:0000259" key="1">
    <source>
        <dbReference type="PROSITE" id="PS50010"/>
    </source>
</evidence>
<dbReference type="EMBL" id="AMQM01000214">
    <property type="status" value="NOT_ANNOTATED_CDS"/>
    <property type="molecule type" value="Genomic_DNA"/>
</dbReference>
<dbReference type="STRING" id="6412.T1FXI4"/>
<sequence>MDISTSFLIDEFSESSQSKTYVENILQELYTTEKNYVKDLKDIIQGYYNPLFKEIPYNDFNGIFGNIKSVHKFNRKFLKNLSQCKEDVVEVSKLFISHEEDFKVYTAYCTDYPKAQQILRDYSHYPEYNLKLLRCQQHLRHPLPLYTYLFKPVQRVLKYPLLLQNLISHHDSDAVGYDVLLAAHECMLRVAEDINEVKRNQEKVERLIEIQNCIEVRL</sequence>
<organism evidence="3 4">
    <name type="scientific">Helobdella robusta</name>
    <name type="common">Californian leech</name>
    <dbReference type="NCBI Taxonomy" id="6412"/>
    <lineage>
        <taxon>Eukaryota</taxon>
        <taxon>Metazoa</taxon>
        <taxon>Spiralia</taxon>
        <taxon>Lophotrochozoa</taxon>
        <taxon>Annelida</taxon>
        <taxon>Clitellata</taxon>
        <taxon>Hirudinea</taxon>
        <taxon>Rhynchobdellida</taxon>
        <taxon>Glossiphoniidae</taxon>
        <taxon>Helobdella</taxon>
    </lineage>
</organism>
<dbReference type="EnsemblMetazoa" id="HelroT63616">
    <property type="protein sequence ID" value="HelroP63616"/>
    <property type="gene ID" value="HelroG63616"/>
</dbReference>
<dbReference type="SUPFAM" id="SSF48065">
    <property type="entry name" value="DBL homology domain (DH-domain)"/>
    <property type="match status" value="1"/>
</dbReference>
<protein>
    <recommendedName>
        <fullName evidence="1">DH domain-containing protein</fullName>
    </recommendedName>
</protein>
<reference evidence="2 4" key="2">
    <citation type="journal article" date="2013" name="Nature">
        <title>Insights into bilaterian evolution from three spiralian genomes.</title>
        <authorList>
            <person name="Simakov O."/>
            <person name="Marletaz F."/>
            <person name="Cho S.J."/>
            <person name="Edsinger-Gonzales E."/>
            <person name="Havlak P."/>
            <person name="Hellsten U."/>
            <person name="Kuo D.H."/>
            <person name="Larsson T."/>
            <person name="Lv J."/>
            <person name="Arendt D."/>
            <person name="Savage R."/>
            <person name="Osoegawa K."/>
            <person name="de Jong P."/>
            <person name="Grimwood J."/>
            <person name="Chapman J.A."/>
            <person name="Shapiro H."/>
            <person name="Aerts A."/>
            <person name="Otillar R.P."/>
            <person name="Terry A.Y."/>
            <person name="Boore J.L."/>
            <person name="Grigoriev I.V."/>
            <person name="Lindberg D.R."/>
            <person name="Seaver E.C."/>
            <person name="Weisblat D.A."/>
            <person name="Putnam N.H."/>
            <person name="Rokhsar D.S."/>
        </authorList>
    </citation>
    <scope>NUCLEOTIDE SEQUENCE</scope>
</reference>
<dbReference type="Pfam" id="PF00621">
    <property type="entry name" value="RhoGEF"/>
    <property type="match status" value="1"/>
</dbReference>
<dbReference type="SMART" id="SM00325">
    <property type="entry name" value="RhoGEF"/>
    <property type="match status" value="1"/>
</dbReference>
<accession>T1FXI4</accession>
<evidence type="ECO:0000313" key="2">
    <source>
        <dbReference type="EMBL" id="ESO12681.1"/>
    </source>
</evidence>
<dbReference type="Gene3D" id="1.20.900.10">
    <property type="entry name" value="Dbl homology (DH) domain"/>
    <property type="match status" value="1"/>
</dbReference>
<dbReference type="HOGENOM" id="CLU_050803_0_0_1"/>
<keyword evidence="4" id="KW-1185">Reference proteome</keyword>